<feature type="non-terminal residue" evidence="1">
    <location>
        <position position="1"/>
    </location>
</feature>
<proteinExistence type="predicted"/>
<gene>
    <name evidence="1" type="ORF">CROQUDRAFT_666270</name>
</gene>
<accession>A0A9P6N6A9</accession>
<name>A0A9P6N6A9_9BASI</name>
<evidence type="ECO:0000313" key="1">
    <source>
        <dbReference type="EMBL" id="KAG0139602.1"/>
    </source>
</evidence>
<feature type="non-terminal residue" evidence="1">
    <location>
        <position position="68"/>
    </location>
</feature>
<keyword evidence="2" id="KW-1185">Reference proteome</keyword>
<dbReference type="Proteomes" id="UP000886653">
    <property type="component" value="Unassembled WGS sequence"/>
</dbReference>
<sequence>KTLEVACKTNCKRQLQKTLGVACKTKCKRQLQKTLEVACKTKCKSLALLAIGPLGLSNPSRVSYSSFH</sequence>
<reference evidence="1" key="1">
    <citation type="submission" date="2013-11" db="EMBL/GenBank/DDBJ databases">
        <title>Genome sequence of the fusiform rust pathogen reveals effectors for host alternation and coevolution with pine.</title>
        <authorList>
            <consortium name="DOE Joint Genome Institute"/>
            <person name="Smith K."/>
            <person name="Pendleton A."/>
            <person name="Kubisiak T."/>
            <person name="Anderson C."/>
            <person name="Salamov A."/>
            <person name="Aerts A."/>
            <person name="Riley R."/>
            <person name="Clum A."/>
            <person name="Lindquist E."/>
            <person name="Ence D."/>
            <person name="Campbell M."/>
            <person name="Kronenberg Z."/>
            <person name="Feau N."/>
            <person name="Dhillon B."/>
            <person name="Hamelin R."/>
            <person name="Burleigh J."/>
            <person name="Smith J."/>
            <person name="Yandell M."/>
            <person name="Nelson C."/>
            <person name="Grigoriev I."/>
            <person name="Davis J."/>
        </authorList>
    </citation>
    <scope>NUCLEOTIDE SEQUENCE</scope>
    <source>
        <strain evidence="1">G11</strain>
    </source>
</reference>
<organism evidence="1 2">
    <name type="scientific">Cronartium quercuum f. sp. fusiforme G11</name>
    <dbReference type="NCBI Taxonomy" id="708437"/>
    <lineage>
        <taxon>Eukaryota</taxon>
        <taxon>Fungi</taxon>
        <taxon>Dikarya</taxon>
        <taxon>Basidiomycota</taxon>
        <taxon>Pucciniomycotina</taxon>
        <taxon>Pucciniomycetes</taxon>
        <taxon>Pucciniales</taxon>
        <taxon>Coleosporiaceae</taxon>
        <taxon>Cronartium</taxon>
    </lineage>
</organism>
<dbReference type="AlphaFoldDB" id="A0A9P6N6A9"/>
<protein>
    <submittedName>
        <fullName evidence="1">Uncharacterized protein</fullName>
    </submittedName>
</protein>
<dbReference type="EMBL" id="MU167556">
    <property type="protein sequence ID" value="KAG0139602.1"/>
    <property type="molecule type" value="Genomic_DNA"/>
</dbReference>
<evidence type="ECO:0000313" key="2">
    <source>
        <dbReference type="Proteomes" id="UP000886653"/>
    </source>
</evidence>
<comment type="caution">
    <text evidence="1">The sequence shown here is derived from an EMBL/GenBank/DDBJ whole genome shotgun (WGS) entry which is preliminary data.</text>
</comment>